<dbReference type="Pfam" id="PF01067">
    <property type="entry name" value="Calpain_III"/>
    <property type="match status" value="1"/>
</dbReference>
<name>A0ABQ7SZD8_PHRPL</name>
<keyword evidence="3" id="KW-1185">Reference proteome</keyword>
<dbReference type="InterPro" id="IPR036213">
    <property type="entry name" value="Calpain_III_sf"/>
</dbReference>
<dbReference type="SUPFAM" id="SSF49758">
    <property type="entry name" value="Calpain large subunit, middle domain (domain III)"/>
    <property type="match status" value="1"/>
</dbReference>
<sequence length="136" mass="15376">MLSFIRISYKDFKENFSSLILCNNVPTFLDCGEQGNTTWSVDIHANQFTGPSLGRNAYYEGGLDKCKLGYTYLITKLIILTTDALSRNPQYFIQVPEPEMKNCNLVVALSQDPENKTNKVYIGFVIVKVSNTSELF</sequence>
<gene>
    <name evidence="2" type="ORF">JD844_025120</name>
</gene>
<evidence type="ECO:0000313" key="2">
    <source>
        <dbReference type="EMBL" id="KAH0622639.1"/>
    </source>
</evidence>
<proteinExistence type="predicted"/>
<dbReference type="Gene3D" id="2.60.120.380">
    <property type="match status" value="1"/>
</dbReference>
<organism evidence="2 3">
    <name type="scientific">Phrynosoma platyrhinos</name>
    <name type="common">Desert horned lizard</name>
    <dbReference type="NCBI Taxonomy" id="52577"/>
    <lineage>
        <taxon>Eukaryota</taxon>
        <taxon>Metazoa</taxon>
        <taxon>Chordata</taxon>
        <taxon>Craniata</taxon>
        <taxon>Vertebrata</taxon>
        <taxon>Euteleostomi</taxon>
        <taxon>Lepidosauria</taxon>
        <taxon>Squamata</taxon>
        <taxon>Bifurcata</taxon>
        <taxon>Unidentata</taxon>
        <taxon>Episquamata</taxon>
        <taxon>Toxicofera</taxon>
        <taxon>Iguania</taxon>
        <taxon>Phrynosomatidae</taxon>
        <taxon>Phrynosomatinae</taxon>
        <taxon>Phrynosoma</taxon>
    </lineage>
</organism>
<dbReference type="Proteomes" id="UP000826234">
    <property type="component" value="Unassembled WGS sequence"/>
</dbReference>
<dbReference type="InterPro" id="IPR022682">
    <property type="entry name" value="Calpain_domain_III"/>
</dbReference>
<protein>
    <recommendedName>
        <fullName evidence="1">Peptidase C2 calpain large subunit domain-containing protein</fullName>
    </recommendedName>
</protein>
<dbReference type="EMBL" id="JAIPUX010003289">
    <property type="protein sequence ID" value="KAH0622639.1"/>
    <property type="molecule type" value="Genomic_DNA"/>
</dbReference>
<evidence type="ECO:0000259" key="1">
    <source>
        <dbReference type="Pfam" id="PF01067"/>
    </source>
</evidence>
<comment type="caution">
    <text evidence="2">The sequence shown here is derived from an EMBL/GenBank/DDBJ whole genome shotgun (WGS) entry which is preliminary data.</text>
</comment>
<reference evidence="2 3" key="1">
    <citation type="journal article" date="2022" name="Gigascience">
        <title>A chromosome-level genome assembly and annotation of the desert horned lizard, Phrynosoma platyrhinos, provides insight into chromosomal rearrangements among reptiles.</title>
        <authorList>
            <person name="Koochekian N."/>
            <person name="Ascanio A."/>
            <person name="Farleigh K."/>
            <person name="Card D.C."/>
            <person name="Schield D.R."/>
            <person name="Castoe T.A."/>
            <person name="Jezkova T."/>
        </authorList>
    </citation>
    <scope>NUCLEOTIDE SEQUENCE [LARGE SCALE GENOMIC DNA]</scope>
    <source>
        <strain evidence="2">NK-2021</strain>
    </source>
</reference>
<feature type="domain" description="Peptidase C2 calpain large subunit" evidence="1">
    <location>
        <begin position="83"/>
        <end position="131"/>
    </location>
</feature>
<accession>A0ABQ7SZD8</accession>
<evidence type="ECO:0000313" key="3">
    <source>
        <dbReference type="Proteomes" id="UP000826234"/>
    </source>
</evidence>